<dbReference type="Proteomes" id="UP001518925">
    <property type="component" value="Unassembled WGS sequence"/>
</dbReference>
<dbReference type="InterPro" id="IPR050276">
    <property type="entry name" value="MshD_Acetyltransferase"/>
</dbReference>
<accession>A0ABS2DGJ0</accession>
<evidence type="ECO:0000313" key="2">
    <source>
        <dbReference type="EMBL" id="MBM6617575.1"/>
    </source>
</evidence>
<dbReference type="InterPro" id="IPR016181">
    <property type="entry name" value="Acyl_CoA_acyltransferase"/>
</dbReference>
<reference evidence="2 3" key="1">
    <citation type="submission" date="2021-02" db="EMBL/GenBank/DDBJ databases">
        <title>Bacillus sp. RD4P76, an endophyte from a halophyte.</title>
        <authorList>
            <person name="Sun J.-Q."/>
        </authorList>
    </citation>
    <scope>NUCLEOTIDE SEQUENCE [LARGE SCALE GENOMIC DNA]</scope>
    <source>
        <strain evidence="2 3">RD4P76</strain>
    </source>
</reference>
<dbReference type="InterPro" id="IPR000182">
    <property type="entry name" value="GNAT_dom"/>
</dbReference>
<dbReference type="CDD" id="cd04301">
    <property type="entry name" value="NAT_SF"/>
    <property type="match status" value="1"/>
</dbReference>
<sequence length="159" mass="18278">MQHLTINEVTVHNFIPVINLKLAESQKNHIASNVYSIAESKVNPCFTPYAIYLGEEVIGFVMTDYDQTLEDKNKYWIPRLMIDERYQGKGYGKLAMNIIIENLFSNDDCSCIRLSTEPSNVSAIKFYESIGFVQTGELLEELEVILQLNKEKWFSSARL</sequence>
<dbReference type="EMBL" id="JAFELM010000023">
    <property type="protein sequence ID" value="MBM6617575.1"/>
    <property type="molecule type" value="Genomic_DNA"/>
</dbReference>
<dbReference type="RefSeq" id="WP_204202950.1">
    <property type="nucleotide sequence ID" value="NZ_JAFELM010000023.1"/>
</dbReference>
<evidence type="ECO:0000313" key="3">
    <source>
        <dbReference type="Proteomes" id="UP001518925"/>
    </source>
</evidence>
<proteinExistence type="predicted"/>
<dbReference type="Pfam" id="PF00583">
    <property type="entry name" value="Acetyltransf_1"/>
    <property type="match status" value="1"/>
</dbReference>
<keyword evidence="3" id="KW-1185">Reference proteome</keyword>
<evidence type="ECO:0000259" key="1">
    <source>
        <dbReference type="PROSITE" id="PS51186"/>
    </source>
</evidence>
<feature type="domain" description="N-acetyltransferase" evidence="1">
    <location>
        <begin position="4"/>
        <end position="151"/>
    </location>
</feature>
<name>A0ABS2DGJ0_9BACI</name>
<dbReference type="SUPFAM" id="SSF55729">
    <property type="entry name" value="Acyl-CoA N-acyltransferases (Nat)"/>
    <property type="match status" value="1"/>
</dbReference>
<dbReference type="Gene3D" id="3.40.630.30">
    <property type="match status" value="1"/>
</dbReference>
<comment type="caution">
    <text evidence="2">The sequence shown here is derived from an EMBL/GenBank/DDBJ whole genome shotgun (WGS) entry which is preliminary data.</text>
</comment>
<organism evidence="2 3">
    <name type="scientific">Bacillus suaedaesalsae</name>
    <dbReference type="NCBI Taxonomy" id="2810349"/>
    <lineage>
        <taxon>Bacteria</taxon>
        <taxon>Bacillati</taxon>
        <taxon>Bacillota</taxon>
        <taxon>Bacilli</taxon>
        <taxon>Bacillales</taxon>
        <taxon>Bacillaceae</taxon>
        <taxon>Bacillus</taxon>
    </lineage>
</organism>
<gene>
    <name evidence="2" type="ORF">JR050_07770</name>
</gene>
<protein>
    <submittedName>
        <fullName evidence="2">GNAT family N-acetyltransferase</fullName>
    </submittedName>
</protein>
<dbReference type="PROSITE" id="PS51186">
    <property type="entry name" value="GNAT"/>
    <property type="match status" value="1"/>
</dbReference>
<dbReference type="PANTHER" id="PTHR43617">
    <property type="entry name" value="L-AMINO ACID N-ACETYLTRANSFERASE"/>
    <property type="match status" value="1"/>
</dbReference>